<keyword evidence="2" id="KW-0479">Metal-binding</keyword>
<organism evidence="6 7">
    <name type="scientific">Rhodotorula taiwanensis</name>
    <dbReference type="NCBI Taxonomy" id="741276"/>
    <lineage>
        <taxon>Eukaryota</taxon>
        <taxon>Fungi</taxon>
        <taxon>Dikarya</taxon>
        <taxon>Basidiomycota</taxon>
        <taxon>Pucciniomycotina</taxon>
        <taxon>Microbotryomycetes</taxon>
        <taxon>Sporidiobolales</taxon>
        <taxon>Sporidiobolaceae</taxon>
        <taxon>Rhodotorula</taxon>
    </lineage>
</organism>
<dbReference type="PROSITE" id="PS50048">
    <property type="entry name" value="ZN2_CY6_FUNGAL_2"/>
    <property type="match status" value="1"/>
</dbReference>
<proteinExistence type="predicted"/>
<reference evidence="6 7" key="1">
    <citation type="journal article" date="2018" name="Front. Microbiol.">
        <title>Prospects for Fungal Bioremediation of Acidic Radioactive Waste Sites: Characterization and Genome Sequence of Rhodotorula taiwanensis MD1149.</title>
        <authorList>
            <person name="Tkavc R."/>
            <person name="Matrosova V.Y."/>
            <person name="Grichenko O.E."/>
            <person name="Gostincar C."/>
            <person name="Volpe R.P."/>
            <person name="Klimenkova P."/>
            <person name="Gaidamakova E.K."/>
            <person name="Zhou C.E."/>
            <person name="Stewart B.J."/>
            <person name="Lyman M.G."/>
            <person name="Malfatti S.A."/>
            <person name="Rubinfeld B."/>
            <person name="Courtot M."/>
            <person name="Singh J."/>
            <person name="Dalgard C.L."/>
            <person name="Hamilton T."/>
            <person name="Frey K.G."/>
            <person name="Gunde-Cimerman N."/>
            <person name="Dugan L."/>
            <person name="Daly M.J."/>
        </authorList>
    </citation>
    <scope>NUCLEOTIDE SEQUENCE [LARGE SCALE GENOMIC DNA]</scope>
    <source>
        <strain evidence="6 7">MD1149</strain>
    </source>
</reference>
<dbReference type="CDD" id="cd12148">
    <property type="entry name" value="fungal_TF_MHR"/>
    <property type="match status" value="1"/>
</dbReference>
<dbReference type="GO" id="GO:0006351">
    <property type="term" value="P:DNA-templated transcription"/>
    <property type="evidence" value="ECO:0007669"/>
    <property type="project" value="InterPro"/>
</dbReference>
<dbReference type="PROSITE" id="PS00463">
    <property type="entry name" value="ZN2_CY6_FUNGAL_1"/>
    <property type="match status" value="1"/>
</dbReference>
<dbReference type="GO" id="GO:0000981">
    <property type="term" value="F:DNA-binding transcription factor activity, RNA polymerase II-specific"/>
    <property type="evidence" value="ECO:0007669"/>
    <property type="project" value="InterPro"/>
</dbReference>
<sequence length="783" mass="86664">MSREYWQERAYRLPTEQQHAVDYVAQPYDATSSVAYDQQLYSHEGPAYHTIQHYAAVPYDRGATYSDHRQADIVVSQPGPSYVQEAAYDYGVQDGNGGQRSGLSNGASERSTFILPANGAQYAWHAVQQQRPPQIDAGIQLPLTPVTAVPSSKVDLEGAARASAAGKERKKASTVTRKCRPASCTPCRTRKMRCSRSKPCTACVNRGDPEGCLWEGNAVPLYTAAEDDEVTKLQAHVRHLEALLAALPPAKKRFPAAAARRPSPQASATPPTRPPSSECYDLTAQDLAGPLLSLITAGTVGPARAGQDSFLPDGQSSRGLLAECEALAAAASAEDQRSPFGPLAAAAVGSSAIMTPSPEGLLALVPPERELRVAYDFHWSNVASFYFSVNHDEIDARWPRLKAILDKRDPALFAAEFDPHFFALVLATCVVGRSRLPELVARRHGMSDDSAAESAAWGKIAAVFLEIPRDSPTLWTVQAATVLGIFYMSTSSGTLVTRGMRMFSLGASAALELGLNRDPLEGTLRECEEHRRTFWALFVFSINATSTTGKTWPIFDLRYVDCAFPQDYHNDELDLDEGAATARLRARRASSKFEETWITNQIHHFKIAYLAKATYDEVFAARSCSYEAVLEQDKKFVEVEAAMPEAYQFRNFHDEPLNITVQRGVIIHTCLSAEVMRLHRPFLSLAAIDKRFEYSRARCIKHARRTLYLYSAQWLLSFLPRFLACICILLDLMSGRTEEREGDLERVQYACAQLDAVRHKSPLHERGRKVLLYLLDRVQADGP</sequence>
<dbReference type="InterPro" id="IPR007219">
    <property type="entry name" value="XnlR_reg_dom"/>
</dbReference>
<dbReference type="SUPFAM" id="SSF57701">
    <property type="entry name" value="Zn2/Cys6 DNA-binding domain"/>
    <property type="match status" value="1"/>
</dbReference>
<accession>A0A2S5B6K6</accession>
<dbReference type="Pfam" id="PF04082">
    <property type="entry name" value="Fungal_trans"/>
    <property type="match status" value="1"/>
</dbReference>
<dbReference type="STRING" id="741276.A0A2S5B6K6"/>
<dbReference type="PANTHER" id="PTHR31001">
    <property type="entry name" value="UNCHARACTERIZED TRANSCRIPTIONAL REGULATORY PROTEIN"/>
    <property type="match status" value="1"/>
</dbReference>
<comment type="caution">
    <text evidence="6">The sequence shown here is derived from an EMBL/GenBank/DDBJ whole genome shotgun (WGS) entry which is preliminary data.</text>
</comment>
<dbReference type="SMART" id="SM00066">
    <property type="entry name" value="GAL4"/>
    <property type="match status" value="1"/>
</dbReference>
<feature type="domain" description="Zn(2)-C6 fungal-type" evidence="5">
    <location>
        <begin position="183"/>
        <end position="214"/>
    </location>
</feature>
<comment type="subcellular location">
    <subcellularLocation>
        <location evidence="1">Nucleus</location>
    </subcellularLocation>
</comment>
<gene>
    <name evidence="6" type="ORF">BMF94_4679</name>
</gene>
<evidence type="ECO:0000313" key="7">
    <source>
        <dbReference type="Proteomes" id="UP000237144"/>
    </source>
</evidence>
<feature type="region of interest" description="Disordered" evidence="4">
    <location>
        <begin position="254"/>
        <end position="280"/>
    </location>
</feature>
<dbReference type="GO" id="GO:0008270">
    <property type="term" value="F:zinc ion binding"/>
    <property type="evidence" value="ECO:0007669"/>
    <property type="project" value="InterPro"/>
</dbReference>
<keyword evidence="3" id="KW-0539">Nucleus</keyword>
<dbReference type="CDD" id="cd00067">
    <property type="entry name" value="GAL4"/>
    <property type="match status" value="1"/>
</dbReference>
<dbReference type="AlphaFoldDB" id="A0A2S5B6K6"/>
<dbReference type="InterPro" id="IPR001138">
    <property type="entry name" value="Zn2Cys6_DnaBD"/>
</dbReference>
<dbReference type="InterPro" id="IPR050613">
    <property type="entry name" value="Sec_Metabolite_Reg"/>
</dbReference>
<evidence type="ECO:0000256" key="3">
    <source>
        <dbReference type="ARBA" id="ARBA00023242"/>
    </source>
</evidence>
<dbReference type="PANTHER" id="PTHR31001:SF89">
    <property type="entry name" value="ZN(2)-C6 FUNGAL-TYPE DOMAIN-CONTAINING PROTEIN"/>
    <property type="match status" value="1"/>
</dbReference>
<evidence type="ECO:0000256" key="2">
    <source>
        <dbReference type="ARBA" id="ARBA00022723"/>
    </source>
</evidence>
<dbReference type="OrthoDB" id="3364175at2759"/>
<protein>
    <recommendedName>
        <fullName evidence="5">Zn(2)-C6 fungal-type domain-containing protein</fullName>
    </recommendedName>
</protein>
<name>A0A2S5B6K6_9BASI</name>
<dbReference type="GO" id="GO:0003677">
    <property type="term" value="F:DNA binding"/>
    <property type="evidence" value="ECO:0007669"/>
    <property type="project" value="InterPro"/>
</dbReference>
<evidence type="ECO:0000256" key="1">
    <source>
        <dbReference type="ARBA" id="ARBA00004123"/>
    </source>
</evidence>
<evidence type="ECO:0000256" key="4">
    <source>
        <dbReference type="SAM" id="MobiDB-lite"/>
    </source>
</evidence>
<dbReference type="Proteomes" id="UP000237144">
    <property type="component" value="Unassembled WGS sequence"/>
</dbReference>
<feature type="compositionally biased region" description="Low complexity" evidence="4">
    <location>
        <begin position="254"/>
        <end position="270"/>
    </location>
</feature>
<evidence type="ECO:0000313" key="6">
    <source>
        <dbReference type="EMBL" id="POY72375.1"/>
    </source>
</evidence>
<evidence type="ECO:0000259" key="5">
    <source>
        <dbReference type="PROSITE" id="PS50048"/>
    </source>
</evidence>
<dbReference type="EMBL" id="PJQD01000050">
    <property type="protein sequence ID" value="POY72375.1"/>
    <property type="molecule type" value="Genomic_DNA"/>
</dbReference>
<dbReference type="GO" id="GO:0005634">
    <property type="term" value="C:nucleus"/>
    <property type="evidence" value="ECO:0007669"/>
    <property type="project" value="UniProtKB-SubCell"/>
</dbReference>
<dbReference type="Gene3D" id="4.10.240.10">
    <property type="entry name" value="Zn(2)-C6 fungal-type DNA-binding domain"/>
    <property type="match status" value="1"/>
</dbReference>
<dbReference type="InterPro" id="IPR036864">
    <property type="entry name" value="Zn2-C6_fun-type_DNA-bd_sf"/>
</dbReference>
<keyword evidence="7" id="KW-1185">Reference proteome</keyword>